<organism evidence="6 7">
    <name type="scientific">Schistosoma japonicum</name>
    <name type="common">Blood fluke</name>
    <dbReference type="NCBI Taxonomy" id="6182"/>
    <lineage>
        <taxon>Eukaryota</taxon>
        <taxon>Metazoa</taxon>
        <taxon>Spiralia</taxon>
        <taxon>Lophotrochozoa</taxon>
        <taxon>Platyhelminthes</taxon>
        <taxon>Trematoda</taxon>
        <taxon>Digenea</taxon>
        <taxon>Strigeidida</taxon>
        <taxon>Schistosomatoidea</taxon>
        <taxon>Schistosomatidae</taxon>
        <taxon>Schistosoma</taxon>
    </lineage>
</organism>
<evidence type="ECO:0000313" key="6">
    <source>
        <dbReference type="EMBL" id="TNN05768.1"/>
    </source>
</evidence>
<dbReference type="PROSITE" id="PS51126">
    <property type="entry name" value="DILUTE"/>
    <property type="match status" value="1"/>
</dbReference>
<feature type="region of interest" description="Disordered" evidence="2">
    <location>
        <begin position="2043"/>
        <end position="2104"/>
    </location>
</feature>
<dbReference type="Proteomes" id="UP000311919">
    <property type="component" value="Unassembled WGS sequence"/>
</dbReference>
<dbReference type="EMBL" id="SKCS01000503">
    <property type="protein sequence ID" value="TNN05768.1"/>
    <property type="molecule type" value="Genomic_DNA"/>
</dbReference>
<feature type="compositionally biased region" description="Basic and acidic residues" evidence="2">
    <location>
        <begin position="1760"/>
        <end position="1774"/>
    </location>
</feature>
<feature type="region of interest" description="Disordered" evidence="2">
    <location>
        <begin position="1886"/>
        <end position="1941"/>
    </location>
</feature>
<dbReference type="InterPro" id="IPR000159">
    <property type="entry name" value="RA_dom"/>
</dbReference>
<evidence type="ECO:0000256" key="1">
    <source>
        <dbReference type="SAM" id="Coils"/>
    </source>
</evidence>
<dbReference type="InterPro" id="IPR036034">
    <property type="entry name" value="PDZ_sf"/>
</dbReference>
<dbReference type="SUPFAM" id="SSF54236">
    <property type="entry name" value="Ubiquitin-like"/>
    <property type="match status" value="2"/>
</dbReference>
<feature type="compositionally biased region" description="Polar residues" evidence="2">
    <location>
        <begin position="1807"/>
        <end position="1825"/>
    </location>
</feature>
<evidence type="ECO:0000259" key="3">
    <source>
        <dbReference type="PROSITE" id="PS50106"/>
    </source>
</evidence>
<feature type="compositionally biased region" description="Polar residues" evidence="2">
    <location>
        <begin position="1571"/>
        <end position="1582"/>
    </location>
</feature>
<feature type="region of interest" description="Disordered" evidence="2">
    <location>
        <begin position="1241"/>
        <end position="1275"/>
    </location>
</feature>
<protein>
    <submittedName>
        <fullName evidence="6">Afadin</fullName>
    </submittedName>
</protein>
<feature type="compositionally biased region" description="Basic and acidic residues" evidence="2">
    <location>
        <begin position="1242"/>
        <end position="1251"/>
    </location>
</feature>
<keyword evidence="7" id="KW-1185">Reference proteome</keyword>
<feature type="compositionally biased region" description="Polar residues" evidence="2">
    <location>
        <begin position="1929"/>
        <end position="1941"/>
    </location>
</feature>
<dbReference type="Gene3D" id="2.30.42.10">
    <property type="match status" value="1"/>
</dbReference>
<reference evidence="6 7" key="1">
    <citation type="submission" date="2019-03" db="EMBL/GenBank/DDBJ databases">
        <title>An improved genome assembly of the fluke Schistosoma japonicum.</title>
        <authorList>
            <person name="Hu W."/>
            <person name="Luo F."/>
            <person name="Yin M."/>
            <person name="Mo X."/>
            <person name="Sun C."/>
            <person name="Wu Q."/>
            <person name="Zhu B."/>
            <person name="Xiang M."/>
            <person name="Wang J."/>
            <person name="Wang Y."/>
            <person name="Zhang T."/>
            <person name="Xu B."/>
            <person name="Zheng H."/>
            <person name="Feng Z."/>
        </authorList>
    </citation>
    <scope>NUCLEOTIDE SEQUENCE [LARGE SCALE GENOMIC DNA]</scope>
    <source>
        <strain evidence="6">HuSjv2</strain>
        <tissue evidence="6">Worms</tissue>
    </source>
</reference>
<feature type="region of interest" description="Disordered" evidence="2">
    <location>
        <begin position="1290"/>
        <end position="1309"/>
    </location>
</feature>
<feature type="compositionally biased region" description="Low complexity" evidence="2">
    <location>
        <begin position="146"/>
        <end position="159"/>
    </location>
</feature>
<feature type="compositionally biased region" description="Basic and acidic residues" evidence="2">
    <location>
        <begin position="1912"/>
        <end position="1928"/>
    </location>
</feature>
<dbReference type="SMART" id="SM00314">
    <property type="entry name" value="RA"/>
    <property type="match status" value="2"/>
</dbReference>
<feature type="region of interest" description="Disordered" evidence="2">
    <location>
        <begin position="142"/>
        <end position="226"/>
    </location>
</feature>
<feature type="region of interest" description="Disordered" evidence="2">
    <location>
        <begin position="2479"/>
        <end position="2521"/>
    </location>
</feature>
<feature type="region of interest" description="Disordered" evidence="2">
    <location>
        <begin position="2295"/>
        <end position="2315"/>
    </location>
</feature>
<feature type="coiled-coil region" evidence="1">
    <location>
        <begin position="2254"/>
        <end position="2282"/>
    </location>
</feature>
<sequence length="2550" mass="288627">MGLSNFEHKDLIRRIKEWNTTRLDLFKISEPNKRNEFSGVVRFFFRGDDGKYQSKCIRITNTATARHLVNVLVEKFHPDLRMLTAGRYAIYEYHENSGERRLGADEAPLLVQLNWTAENQEGRFILRDESKPQTITRLDSTYQNGSATVTSTTTPSTNSLKKRTTSKSLLPTENTTEDKQTTRGFVRRWSSGSRKKRRKSSKNRSDAIDEQERIPDTTFTRTLSNPDEVLRRRRQQRMHNRNQATVTTDGNKRGSLVKIYGGALNPTIPYILLPLSPNDTAEQIVLWTLEKYNLLNNHIDSRDYCLVMVNLPLRNGTGGNTNGMNGAERLPQGVDKEITLHDKDCVLKFREMIRSNFGISNVIHIRHRYMVGKDGKRPPLPPPTNPHVSIQDVSGLYQSNYSSSTSSSQSKDVKQLKHSQQSITDMPYLVEIISDSDHSAHPRGFTIDLTDLFTRAYTLPIKLGTVESMVGAYPNVLVNKNEHPDIRPVHCTFCVVITTNQQTSTVTNTTTNNNNNNHTSTTSKWKLPKSGSMIDLENFTNFSLLLTPSLDGFAKPPGPALIRVNGIRVTGPILVSNNAIIQLGKTLYLKYIQPIQIKSNSLTNTHNKMQITENVNNKTHYTTKTAITAAPMTTLSTNRLTDKLIDSTMNEKNADSDDGVKLKKNSQFTTGTLSKIQPLKTTVANNHHNNGNKRSSRSLSNLATVTSPSSSDQLPLSIELESATEMPSDTLMDQFINLVNHILTCTQLELNNVNNNIQKSHEDLVKTRSFYLAPAYALYLTYRACIKKLNSVTSRCQPAEREHCISHLTNYMATRIYESVPNFNRNSNSDPALIKPLTYWLGNSSELLHFFKNDIDLCSNQPRSGHQNDHHHHSVSSPIQSTVYRDALHILAETVDHCFYYLRSVMYGILQPWLSCLTYPGDLDLQDDVLLDDKPVDLTELRSKRKEPISMQIILQYFTYLMQQLRKSRVNPALTFQLYSQLFHLISAHIFNTVLIDTEAKPRNVLNDGNLWLTRIGATRLNRRLDRIKRWAHKHGLELAVECRLQRCTQACQLIMANRTNLDEFYQHCISLISLNSIQLEWLLAHLSDPPPVPDDWIDIIVTGAKEVNDRAYADEIEHYISSGQASDQTLSELQLNELKELPIPLLLPADGYASDAMLSGIPDGLLDFLRPLIKTGLIRVKKHSIINGHLENRPWTNCMRLSMYETERDNRNQHSILKESTLSKSQQIHAVPNNTQQYMQQEHEKLDNKLKNSHSSLSGSISSDSTTSVDSNGSNFKEFSTQTVRYQPNKPIGNLQKSFNHSKSMNKDTRTHVSLPDLCHANFDQLAKEANVPIKSITQIFLKKLNNSLGLSIVAAKAEGQHQYGIYVKEIVQNGAADYDGRLKTGDQILAIGNTNLIGCAQSDAVAKISKQNKSDDGVQMIIAKKAAHYHKILELIRPNHDHSVKATTTSATMRHNHDKRYLQSSGIPMVKENKHHRVHDIQPHFNQSQPDLRTQTQQDYNSVNNPSRNTTGLSKVTSNQSSVPRSHQHHDHQYVQQRNNTDKPDGTYTSSHNNHSLSKNKRVDKTRQKIGSLSRSTPSLNLAKVGMDDDIDELEDDENYTDNDNPSTNHSNKRSMRSRTRNFGEINRPQSVGSRSTSHIDQQNLQSNFTSNSNSSFVSTTSSESDIIVNEQGDGIEQYNDNNLHNNHHLPTLQQQQQQNKDHRTESLIKSPEQNPKSHHKQSILPLPSPHHIQSQPNILEKLQNNSNDNGDDDDHYDDGGDAHDKHPRVFKDVSYPVSPPHHHRERPRPIVEPLSNELSSLESVTSQQTVCSLNDSQPITDTYNEKNKTDGNEHRRIRHQPPPPPPQANSSNHKATRNDILMNTKDCKSGKPAWRETDLDHFAKNNHHNDSGGGGNDGNVGNVGNVGNHSHEDVNKEWNHSKSNDNRNIPTLKYQDSNGISNIVSKPYHLENDKNQLNMENSDNPLPQSKSIVHDRISQFTNDYRKYDSLEESIPTQKPASYISSSTYLNNSSDFNIVSKPSQRINSDVQHMPVYSRPLTTPSYVPSPPPVPTAEYPQYHPPERLEPVHWSTYNHCSSTNEPTNLPLKSSNPSDLQSTSVANSSLKPLDQIINKPNFDNNYQSSISKYSNKSVVYRSSSPTNSAANRVIAIQSEISELEAQQRLDNRLDLAPTLDRLRVELQFQKRLAERESNCLTALNTNTANINYNSFIKEMKNSSLPEKSNTLESLHPHSFSVSNTNHVNQPDWIQKRNQAEQELLETQNQRISQLEQEHRAMLIRQELRAKERTHWFEHKHQQQVQSSPNSSSLPRNVESIDEVESWNYQNLSQVPLRQSSDDNISQASTGQNRYGRPKFDSKQETSKFTPYSLQPPVQSRLGPQIIEGELSRVHLSGTGSSVESIRVKKSVSFDKNLETISVYSPPNTPQESFIEHSTLHKTQQSNRTLGQTSGTKTSLNSLSTNSYKKVLSPPVGFEIDDKTNDKTHQPNRINQNYNVPRSSSQGKISVNNMPTITVKPPPNAELLPFKEKMRLFAQQIGEDLPKERIKAS</sequence>
<proteinExistence type="predicted"/>
<feature type="compositionally biased region" description="Basic residues" evidence="2">
    <location>
        <begin position="193"/>
        <end position="202"/>
    </location>
</feature>
<dbReference type="InterPro" id="IPR002710">
    <property type="entry name" value="Dilute_dom"/>
</dbReference>
<dbReference type="Pfam" id="PF00788">
    <property type="entry name" value="RA"/>
    <property type="match status" value="2"/>
</dbReference>
<feature type="region of interest" description="Disordered" evidence="2">
    <location>
        <begin position="683"/>
        <end position="713"/>
    </location>
</feature>
<feature type="compositionally biased region" description="Polar residues" evidence="2">
    <location>
        <begin position="697"/>
        <end position="713"/>
    </location>
</feature>
<dbReference type="Gene3D" id="3.10.20.90">
    <property type="entry name" value="Phosphatidylinositol 3-kinase Catalytic Subunit, Chain A, domain 1"/>
    <property type="match status" value="2"/>
</dbReference>
<dbReference type="InterPro" id="IPR001478">
    <property type="entry name" value="PDZ"/>
</dbReference>
<dbReference type="PANTHER" id="PTHR10398:SF2">
    <property type="entry name" value="AFADIN"/>
    <property type="match status" value="1"/>
</dbReference>
<feature type="region of interest" description="Disordered" evidence="2">
    <location>
        <begin position="2436"/>
        <end position="2459"/>
    </location>
</feature>
<dbReference type="PANTHER" id="PTHR10398">
    <property type="entry name" value="AFADIN"/>
    <property type="match status" value="1"/>
</dbReference>
<feature type="compositionally biased region" description="Polar residues" evidence="2">
    <location>
        <begin position="2074"/>
        <end position="2104"/>
    </location>
</feature>
<keyword evidence="1" id="KW-0175">Coiled coil</keyword>
<dbReference type="PROSITE" id="PS50200">
    <property type="entry name" value="RA"/>
    <property type="match status" value="2"/>
</dbReference>
<feature type="compositionally biased region" description="Basic and acidic residues" evidence="2">
    <location>
        <begin position="203"/>
        <end position="215"/>
    </location>
</feature>
<feature type="compositionally biased region" description="Polar residues" evidence="2">
    <location>
        <begin position="2364"/>
        <end position="2375"/>
    </location>
</feature>
<gene>
    <name evidence="6" type="ORF">EWB00_008956</name>
</gene>
<feature type="compositionally biased region" description="Low complexity" evidence="2">
    <location>
        <begin position="1254"/>
        <end position="1275"/>
    </location>
</feature>
<dbReference type="InterPro" id="IPR029071">
    <property type="entry name" value="Ubiquitin-like_domsf"/>
</dbReference>
<feature type="compositionally biased region" description="Polar residues" evidence="2">
    <location>
        <begin position="2332"/>
        <end position="2350"/>
    </location>
</feature>
<accession>A0A4Z2CNL6</accession>
<feature type="compositionally biased region" description="Low complexity" evidence="2">
    <location>
        <begin position="2300"/>
        <end position="2310"/>
    </location>
</feature>
<dbReference type="STRING" id="6182.A0A4Z2CNL6"/>
<dbReference type="PROSITE" id="PS50106">
    <property type="entry name" value="PDZ"/>
    <property type="match status" value="1"/>
</dbReference>
<feature type="region of interest" description="Disordered" evidence="2">
    <location>
        <begin position="400"/>
        <end position="419"/>
    </location>
</feature>
<feature type="compositionally biased region" description="Polar residues" evidence="2">
    <location>
        <begin position="2438"/>
        <end position="2449"/>
    </location>
</feature>
<evidence type="ECO:0000256" key="2">
    <source>
        <dbReference type="SAM" id="MobiDB-lite"/>
    </source>
</evidence>
<name>A0A4Z2CNL6_SCHJA</name>
<feature type="compositionally biased region" description="Low complexity" evidence="2">
    <location>
        <begin position="400"/>
        <end position="410"/>
    </location>
</feature>
<feature type="domain" description="Dilute" evidence="5">
    <location>
        <begin position="810"/>
        <end position="1107"/>
    </location>
</feature>
<feature type="region of interest" description="Disordered" evidence="2">
    <location>
        <begin position="1487"/>
        <end position="1643"/>
    </location>
</feature>
<feature type="domain" description="PDZ" evidence="3">
    <location>
        <begin position="1340"/>
        <end position="1410"/>
    </location>
</feature>
<feature type="compositionally biased region" description="Acidic residues" evidence="2">
    <location>
        <begin position="1590"/>
        <end position="1603"/>
    </location>
</feature>
<dbReference type="GO" id="GO:0005911">
    <property type="term" value="C:cell-cell junction"/>
    <property type="evidence" value="ECO:0007669"/>
    <property type="project" value="InterPro"/>
</dbReference>
<feature type="compositionally biased region" description="Low complexity" evidence="2">
    <location>
        <begin position="1794"/>
        <end position="1806"/>
    </location>
</feature>
<feature type="compositionally biased region" description="Basic residues" evidence="2">
    <location>
        <begin position="1613"/>
        <end position="1622"/>
    </location>
</feature>
<dbReference type="InterPro" id="IPR028842">
    <property type="entry name" value="Afadin"/>
</dbReference>
<dbReference type="GO" id="GO:0007165">
    <property type="term" value="P:signal transduction"/>
    <property type="evidence" value="ECO:0007669"/>
    <property type="project" value="InterPro"/>
</dbReference>
<feature type="domain" description="Ras-associating" evidence="4">
    <location>
        <begin position="37"/>
        <end position="131"/>
    </location>
</feature>
<feature type="compositionally biased region" description="Polar residues" evidence="2">
    <location>
        <begin position="2488"/>
        <end position="2513"/>
    </location>
</feature>
<dbReference type="Pfam" id="PF01843">
    <property type="entry name" value="DIL"/>
    <property type="match status" value="1"/>
</dbReference>
<feature type="compositionally biased region" description="Polar residues" evidence="2">
    <location>
        <begin position="1630"/>
        <end position="1643"/>
    </location>
</feature>
<feature type="compositionally biased region" description="Polar residues" evidence="2">
    <location>
        <begin position="1487"/>
        <end position="1527"/>
    </location>
</feature>
<feature type="domain" description="Ras-associating" evidence="4">
    <location>
        <begin position="253"/>
        <end position="370"/>
    </location>
</feature>
<feature type="region of interest" description="Disordered" evidence="2">
    <location>
        <begin position="1695"/>
        <end position="1857"/>
    </location>
</feature>
<dbReference type="SMART" id="SM00228">
    <property type="entry name" value="PDZ"/>
    <property type="match status" value="1"/>
</dbReference>
<dbReference type="Pfam" id="PF00595">
    <property type="entry name" value="PDZ"/>
    <property type="match status" value="1"/>
</dbReference>
<feature type="region of interest" description="Disordered" evidence="2">
    <location>
        <begin position="2332"/>
        <end position="2376"/>
    </location>
</feature>
<dbReference type="SMART" id="SM01132">
    <property type="entry name" value="DIL"/>
    <property type="match status" value="1"/>
</dbReference>
<feature type="compositionally biased region" description="Basic and acidic residues" evidence="2">
    <location>
        <begin position="1826"/>
        <end position="1837"/>
    </location>
</feature>
<comment type="caution">
    <text evidence="6">The sequence shown here is derived from an EMBL/GenBank/DDBJ whole genome shotgun (WGS) entry which is preliminary data.</text>
</comment>
<evidence type="ECO:0000259" key="4">
    <source>
        <dbReference type="PROSITE" id="PS50200"/>
    </source>
</evidence>
<dbReference type="SUPFAM" id="SSF50156">
    <property type="entry name" value="PDZ domain-like"/>
    <property type="match status" value="1"/>
</dbReference>
<evidence type="ECO:0000313" key="7">
    <source>
        <dbReference type="Proteomes" id="UP000311919"/>
    </source>
</evidence>
<feature type="compositionally biased region" description="Low complexity" evidence="2">
    <location>
        <begin position="2450"/>
        <end position="2459"/>
    </location>
</feature>
<feature type="non-terminal residue" evidence="6">
    <location>
        <position position="2550"/>
    </location>
</feature>
<feature type="compositionally biased region" description="Low complexity" evidence="2">
    <location>
        <begin position="1902"/>
        <end position="1911"/>
    </location>
</feature>
<dbReference type="OrthoDB" id="6260541at2759"/>
<evidence type="ECO:0000259" key="5">
    <source>
        <dbReference type="PROSITE" id="PS51126"/>
    </source>
</evidence>